<dbReference type="NCBIfam" id="TIGR03083">
    <property type="entry name" value="maleylpyruvate isomerase family mycothiol-dependent enzyme"/>
    <property type="match status" value="1"/>
</dbReference>
<dbReference type="Pfam" id="PF11716">
    <property type="entry name" value="MDMPI_N"/>
    <property type="match status" value="1"/>
</dbReference>
<dbReference type="Gene3D" id="1.20.120.450">
    <property type="entry name" value="dinb family like domain"/>
    <property type="match status" value="1"/>
</dbReference>
<comment type="caution">
    <text evidence="3">The sequence shown here is derived from an EMBL/GenBank/DDBJ whole genome shotgun (WGS) entry which is preliminary data.</text>
</comment>
<feature type="region of interest" description="Disordered" evidence="1">
    <location>
        <begin position="1"/>
        <end position="65"/>
    </location>
</feature>
<evidence type="ECO:0000256" key="1">
    <source>
        <dbReference type="SAM" id="MobiDB-lite"/>
    </source>
</evidence>
<dbReference type="InterPro" id="IPR017517">
    <property type="entry name" value="Maleyloyr_isom"/>
</dbReference>
<dbReference type="InterPro" id="IPR024344">
    <property type="entry name" value="MDMPI_metal-binding"/>
</dbReference>
<dbReference type="InterPro" id="IPR034660">
    <property type="entry name" value="DinB/YfiT-like"/>
</dbReference>
<name>A0ABV1P3H5_9ACTN</name>
<gene>
    <name evidence="3" type="ORF">V6R90_18615</name>
</gene>
<dbReference type="EMBL" id="JBEGDP010000034">
    <property type="protein sequence ID" value="MEQ7849295.1"/>
    <property type="molecule type" value="Genomic_DNA"/>
</dbReference>
<keyword evidence="3" id="KW-0413">Isomerase</keyword>
<dbReference type="Proteomes" id="UP001482520">
    <property type="component" value="Unassembled WGS sequence"/>
</dbReference>
<keyword evidence="4" id="KW-1185">Reference proteome</keyword>
<dbReference type="RefSeq" id="WP_349805596.1">
    <property type="nucleotide sequence ID" value="NZ_JBEGDP010000034.1"/>
</dbReference>
<reference evidence="3 4" key="1">
    <citation type="submission" date="2024-02" db="EMBL/GenBank/DDBJ databases">
        <title>Full genome sequence of Nocardioides kribbensis.</title>
        <authorList>
            <person name="Poletto B.L."/>
            <person name="Silva G."/>
            <person name="Galante D."/>
            <person name="Campos K.R."/>
            <person name="Santos M.B.N."/>
            <person name="Sacchi C.T."/>
        </authorList>
    </citation>
    <scope>NUCLEOTIDE SEQUENCE [LARGE SCALE GENOMIC DNA]</scope>
    <source>
        <strain evidence="3 4">O4R</strain>
    </source>
</reference>
<sequence>MQGRRARTTSENDEQERRARTTSKNDEQERRARTTSKNDEEEADVAGGEDLTGAGANPGTDPVSQWEVARQRVRALVTGLDEEQVQRHVPACPDWTVRDLLSHVVGLPVDVLDGDEPEDHDPAWTQAHVDRRRGRSVAELVAEWDDVAPRLVAWMGEHGSRPLNDVVIHEQDLRGAVGEPGGRDTPGLAEVRRRMAGRLADAVADLPPIALVDPAPEGWRWCSHGGDGGVDPDDAPVRLEASGFDLFRALTSRRTADQLRSWTVRGEITPYLDAFAGLGDLPTEPLPE</sequence>
<feature type="domain" description="Mycothiol-dependent maleylpyruvate isomerase metal-binding" evidence="2">
    <location>
        <begin position="68"/>
        <end position="157"/>
    </location>
</feature>
<evidence type="ECO:0000313" key="4">
    <source>
        <dbReference type="Proteomes" id="UP001482520"/>
    </source>
</evidence>
<evidence type="ECO:0000259" key="2">
    <source>
        <dbReference type="Pfam" id="PF11716"/>
    </source>
</evidence>
<dbReference type="GO" id="GO:0016853">
    <property type="term" value="F:isomerase activity"/>
    <property type="evidence" value="ECO:0007669"/>
    <property type="project" value="UniProtKB-KW"/>
</dbReference>
<feature type="compositionally biased region" description="Basic and acidic residues" evidence="1">
    <location>
        <begin position="15"/>
        <end position="38"/>
    </location>
</feature>
<evidence type="ECO:0000313" key="3">
    <source>
        <dbReference type="EMBL" id="MEQ7849295.1"/>
    </source>
</evidence>
<organism evidence="3 4">
    <name type="scientific">Nocardioides kribbensis</name>
    <dbReference type="NCBI Taxonomy" id="305517"/>
    <lineage>
        <taxon>Bacteria</taxon>
        <taxon>Bacillati</taxon>
        <taxon>Actinomycetota</taxon>
        <taxon>Actinomycetes</taxon>
        <taxon>Propionibacteriales</taxon>
        <taxon>Nocardioidaceae</taxon>
        <taxon>Nocardioides</taxon>
    </lineage>
</organism>
<proteinExistence type="predicted"/>
<accession>A0ABV1P3H5</accession>
<protein>
    <submittedName>
        <fullName evidence="3">Maleylpyruvate isomerase family mycothiol-dependent enzyme</fullName>
    </submittedName>
</protein>
<dbReference type="SUPFAM" id="SSF109854">
    <property type="entry name" value="DinB/YfiT-like putative metalloenzymes"/>
    <property type="match status" value="1"/>
</dbReference>